<keyword evidence="1" id="KW-0472">Membrane</keyword>
<dbReference type="STRING" id="698738.OLEAN_C06880"/>
<dbReference type="OrthoDB" id="218680at2"/>
<dbReference type="InterPro" id="IPR028974">
    <property type="entry name" value="TSP_type-3_rpt"/>
</dbReference>
<dbReference type="EMBL" id="FO203512">
    <property type="protein sequence ID" value="CCK74864.1"/>
    <property type="molecule type" value="Genomic_DNA"/>
</dbReference>
<organism evidence="2 3">
    <name type="scientific">Oleispira antarctica RB-8</name>
    <dbReference type="NCBI Taxonomy" id="698738"/>
    <lineage>
        <taxon>Bacteria</taxon>
        <taxon>Pseudomonadati</taxon>
        <taxon>Pseudomonadota</taxon>
        <taxon>Gammaproteobacteria</taxon>
        <taxon>Oceanospirillales</taxon>
        <taxon>Oceanospirillaceae</taxon>
        <taxon>Oleispira</taxon>
    </lineage>
</organism>
<dbReference type="HOGENOM" id="CLU_229542_0_0_6"/>
<dbReference type="PATRIC" id="fig|698738.3.peg.708"/>
<name>R4YRX2_OLEAN</name>
<dbReference type="PROSITE" id="PS00018">
    <property type="entry name" value="EF_HAND_1"/>
    <property type="match status" value="3"/>
</dbReference>
<gene>
    <name evidence="2" type="ORF">OLEAN_C06880</name>
</gene>
<dbReference type="KEGG" id="oai:OLEAN_C06880"/>
<dbReference type="InterPro" id="IPR018247">
    <property type="entry name" value="EF_Hand_1_Ca_BS"/>
</dbReference>
<keyword evidence="1" id="KW-0812">Transmembrane</keyword>
<reference evidence="2 3" key="1">
    <citation type="journal article" date="2013" name="Nat. Commun.">
        <title>Genome sequence and functional genomic analysis of the oil-degrading bacterium Oleispira antarctica.</title>
        <authorList>
            <person name="Kube M."/>
            <person name="Chernikova T.N."/>
            <person name="Al-Ramahi Y."/>
            <person name="Beloqui A."/>
            <person name="Lopez-Cortez N."/>
            <person name="Guazzaroni M.E."/>
            <person name="Heipieper H.J."/>
            <person name="Klages S."/>
            <person name="Kotsyurbenko O.R."/>
            <person name="Langer I."/>
            <person name="Nechitaylo T.Y."/>
            <person name="Lunsdorf H."/>
            <person name="Fernandez M."/>
            <person name="Juarez S."/>
            <person name="Ciordia S."/>
            <person name="Singer A."/>
            <person name="Kagan O."/>
            <person name="Egorova O."/>
            <person name="Petit P.A."/>
            <person name="Stogios P."/>
            <person name="Kim Y."/>
            <person name="Tchigvintsev A."/>
            <person name="Flick R."/>
            <person name="Denaro R."/>
            <person name="Genovese M."/>
            <person name="Albar J.P."/>
            <person name="Reva O.N."/>
            <person name="Martinez-Gomariz M."/>
            <person name="Tran H."/>
            <person name="Ferrer M."/>
            <person name="Savchenko A."/>
            <person name="Yakunin A.F."/>
            <person name="Yakimov M.M."/>
            <person name="Golyshina O.V."/>
            <person name="Reinhardt R."/>
            <person name="Golyshin P.N."/>
        </authorList>
    </citation>
    <scope>NUCLEOTIDE SEQUENCE [LARGE SCALE GENOMIC DNA]</scope>
</reference>
<dbReference type="Gene3D" id="4.10.1080.10">
    <property type="entry name" value="TSP type-3 repeat"/>
    <property type="match status" value="4"/>
</dbReference>
<evidence type="ECO:0000256" key="1">
    <source>
        <dbReference type="SAM" id="Phobius"/>
    </source>
</evidence>
<dbReference type="Proteomes" id="UP000032749">
    <property type="component" value="Chromosome"/>
</dbReference>
<dbReference type="SUPFAM" id="SSF103647">
    <property type="entry name" value="TSP type-3 repeat"/>
    <property type="match status" value="1"/>
</dbReference>
<evidence type="ECO:0000313" key="3">
    <source>
        <dbReference type="Proteomes" id="UP000032749"/>
    </source>
</evidence>
<dbReference type="Gene3D" id="2.160.20.110">
    <property type="match status" value="4"/>
</dbReference>
<sequence>MSSANGSLLCNLTYTSKKILVPLFSIFTLLLSLNGFAANGADNLGRADYDLDDDGLIEINDLADLDEIRNNLDGKTLYGSNTGCPNAEDGAVNGGCIGFELTADLDFDTNSDGVVNFDDDYRNRNNRGIAEGWLPIGDSSNYFSTNFNGNGHVIKNLNINRPAKNNIGLFGYIQGARIENIALGGFHSFITGQNFVGVLVGNASSNNQIRNTSIGANVQGDNYVAGLVGQANAGTHIENSFVSGSARGGEYVGGLVGKLRGSSISQSLSTSSVSGNRDTGGLIGDVYDADVISSYWSKNTSGQDYSAGSSEASSYVGLNLAVLQCAAAENTDSTTGCVSADGSDEGLSAAVILYKNWDPAVWDFGIDPNASEQLPGLKFNGQVIRDNDADGVFDEDDSFPNNRAASQDLDTDGYPDAWLLTCDEACIQNSGLTFDHFPNHAWAAVDADFDGLPDGAENCVSECIRDGLAIDSLLGDYDNDGILDSVDTDEYGVPKVDMNGNGLIDIDSLDKLNAMRYQLQGIGLQLEEASTVVTSGCPFLLYQGNYQQRCFGYELTADLDFDTNANGEFDSGDAYWNENSQGVGEGWQPVGIYTDGYGRTHYPFNAQFNGNGYVIENLTINRPDSYGVGLFGMIRDSTIENLAIAGVHSSVVGFSKVGVVAGYAENSQILKVFIGAKVQGDSFVAGLVGNMREASHVEDTIVSGSVSGNSYIAGLAGSSGSGSSISQSLSTANIVGDLWVGGLVSSGDNTRVVNSYWAKDSSGQNDSDDSSEANSYVGLDLVTLQCATAENTDSSTGCVSVDGSAEGLSAGMILYKDWNPEVWDFGSGPTAGQQLPGLKLNSQVLRDSDGDGVSDEDDVWPNNHAVSKDLDADGYPDAWTISCDATCIQDSGFTLDRFPQLAGAWLDADHDGLVDEVNPLCTVDCDIPAALMDPSLSDYDNDTILDDVDTDENNDGKSDVDADHDGLIDIDSLDKLNAMRFQLQGVGLQLTDVSLLEVSGCPFVIFQGAYQQRCSGYELTQNLDFDTNGNGEVDSQDAYWNANGQGIGEGWLPVGDDDINSSFTALFNGNGYAIKNLTINRPRTEYVGLFGFIENARVESLAIAGTHSSVVGYERVGALVGYATFSQVSNIAIAANVQGQRFVAGLVGSLSTGSVENSFVSGSVRGNTYIGGLVGSSGWFSSIGQSLSTSIVTGNGNAGGLIGSVNNSVIINSYWVTDTSTQLESSETSEANSYVGLNLSALQCAVAENTDSSTGCVSVDGSIEGLDGPVVLYKNWDPAIWDFGTEPNANQQLPGLKLNGLVLRDGDGDGVLDQDDKWPNNRAVSQDFDDDGYPDAWSLGCDDACIQNSGLTLDHFPRHAWAALDADFDGLPDGAENCVSDCELDGLTKDSFLGDYDNDGILDAVDTDENNDGINDVDADHNGLIEIDSLEKLNAMRFQLLGVGLQLTDFSSVEVSGCPFIIYQGLYQQRCSGYELTQDLDFDTNRNGEIDSEDLYWNASAQGVGEGWLPIGKYDRGPFRFPTPFSGKFNGNGYAIKNLTINRPGTEEVGLFGYIQGAKVENLAIVSTYSSVIGSENVGALVGIANNSLIRNIAISAKVQGYSYVGGLAGKIGESTLIENGFVSGSVSGGYYAGGLVGYLKKTFSHTKNSIVGSLSTSIISGDSGTGGLVGFAGYDDDTDISNSYWAKDISGQQYSKRTSEANSYVGLNLLILKCAIAENTDSSTGCVSVDGSDEGLASAMVLFNDWDPAIWYFGNENQLPGLIINSVLYQDSDGDGLFDSEDVMAFDYDNDGSIDTGDFYPLIAVGSLDTDHDGIPNDCDQTCLNLGMIADIDDDNDGLLDELDGYPLIALGGLADFDNDGIPDNCDQACLDLGMLADIDNDNDGSIDSVDAYPLIAAGSLDSDLDGIPNDCDQACLDLGMVADMDDDNDKILDALDGYPLAAIGLLADFDNDGRPDICNQACIALGMAADADNDNDGIANAFDAFEFNAAASIDSDNDGLVDGWNANCLNACQLDSGLVLDSYTNDTDNDGATNDVDSDFENDNGKPTLLTVAPTVYASVNTESGAALTLTASEVDGMFAALSAVDVIDLDASLSFKAYFNNAELVRDNEGQVTLPSGLQVIDWVAVDQAGNESEPLTQQLFIYPQVRFNSASSITGEANNAEIIIELSGDSPEYPVIIEVSIDAEASSIDQADLAAEFDISSVHTLSIEQGDDAELLNKQVSLFVPVKEDNESENDELLVIELNSVMAASEGDATFLIDENKKVHELTVTYQNLAPTVQLLIQQAGVEVSDIKQDGGDVTITAIITDGNGNDEHSLIWDLNALGLNAPLGRVLTFNPAGLSEGVYELSVSVTDNNPVNPLSASIEVSIQLLVPVVVPPVDTGTDSSGGSSGGAMFWLLILMSAALVYSNRRYSC</sequence>
<proteinExistence type="predicted"/>
<keyword evidence="1" id="KW-1133">Transmembrane helix</keyword>
<dbReference type="GO" id="GO:0005509">
    <property type="term" value="F:calcium ion binding"/>
    <property type="evidence" value="ECO:0007669"/>
    <property type="project" value="InterPro"/>
</dbReference>
<feature type="transmembrane region" description="Helical" evidence="1">
    <location>
        <begin position="2394"/>
        <end position="2411"/>
    </location>
</feature>
<accession>R4YRX2</accession>
<protein>
    <submittedName>
        <fullName evidence="2">Putative GLUG domain protein</fullName>
    </submittedName>
</protein>
<keyword evidence="3" id="KW-1185">Reference proteome</keyword>
<evidence type="ECO:0000313" key="2">
    <source>
        <dbReference type="EMBL" id="CCK74864.1"/>
    </source>
</evidence>